<dbReference type="GO" id="GO:0008780">
    <property type="term" value="F:acyl-[acyl-carrier-protein]-UDP-N-acetylglucosamine O-acyltransferase activity"/>
    <property type="evidence" value="ECO:0007669"/>
    <property type="project" value="UniProtKB-EC"/>
</dbReference>
<keyword evidence="5 7" id="KW-0012">Acyltransferase</keyword>
<dbReference type="PANTHER" id="PTHR43480:SF1">
    <property type="entry name" value="ACYL-[ACYL-CARRIER-PROTEIN]--UDP-N-ACETYLGLUCOSAMINE O-ACYLTRANSFERASE, MITOCHONDRIAL-RELATED"/>
    <property type="match status" value="1"/>
</dbReference>
<dbReference type="GO" id="GO:0009245">
    <property type="term" value="P:lipid A biosynthetic process"/>
    <property type="evidence" value="ECO:0007669"/>
    <property type="project" value="UniProtKB-KW"/>
</dbReference>
<dbReference type="InterPro" id="IPR011004">
    <property type="entry name" value="Trimer_LpxA-like_sf"/>
</dbReference>
<dbReference type="NCBIfam" id="NF003657">
    <property type="entry name" value="PRK05289.1"/>
    <property type="match status" value="1"/>
</dbReference>
<dbReference type="Gene3D" id="1.20.1180.10">
    <property type="entry name" value="Udp N-acetylglucosamine O-acyltransferase, C-terminal domain"/>
    <property type="match status" value="1"/>
</dbReference>
<organism evidence="7 8">
    <name type="scientific">Candidatus Pelagibacter giovannonii</name>
    <dbReference type="NCBI Taxonomy" id="2563896"/>
    <lineage>
        <taxon>Bacteria</taxon>
        <taxon>Pseudomonadati</taxon>
        <taxon>Pseudomonadota</taxon>
        <taxon>Alphaproteobacteria</taxon>
        <taxon>Candidatus Pelagibacterales</taxon>
        <taxon>Candidatus Pelagibacteraceae</taxon>
        <taxon>Candidatus Pelagibacter</taxon>
    </lineage>
</organism>
<dbReference type="SUPFAM" id="SSF51161">
    <property type="entry name" value="Trimeric LpxA-like enzymes"/>
    <property type="match status" value="1"/>
</dbReference>
<dbReference type="Proteomes" id="UP000501094">
    <property type="component" value="Chromosome"/>
</dbReference>
<name>A0A6H1Q0U8_9PROT</name>
<dbReference type="CDD" id="cd03351">
    <property type="entry name" value="LbH_UDP-GlcNAc_AT"/>
    <property type="match status" value="1"/>
</dbReference>
<dbReference type="InterPro" id="IPR029098">
    <property type="entry name" value="Acetyltransf_C"/>
</dbReference>
<keyword evidence="4" id="KW-0443">Lipid metabolism</keyword>
<dbReference type="Pfam" id="PF13720">
    <property type="entry name" value="Acetyltransf_11"/>
    <property type="match status" value="1"/>
</dbReference>
<gene>
    <name evidence="7" type="primary">lpxA</name>
    <name evidence="7" type="ORF">E5R92_01405</name>
</gene>
<accession>A0A6H1Q0U8</accession>
<evidence type="ECO:0000256" key="4">
    <source>
        <dbReference type="ARBA" id="ARBA00023098"/>
    </source>
</evidence>
<proteinExistence type="predicted"/>
<evidence type="ECO:0000256" key="1">
    <source>
        <dbReference type="ARBA" id="ARBA00022516"/>
    </source>
</evidence>
<dbReference type="AlphaFoldDB" id="A0A6H1Q0U8"/>
<evidence type="ECO:0000256" key="3">
    <source>
        <dbReference type="ARBA" id="ARBA00022679"/>
    </source>
</evidence>
<evidence type="ECO:0000313" key="8">
    <source>
        <dbReference type="Proteomes" id="UP000501094"/>
    </source>
</evidence>
<dbReference type="EC" id="2.3.1.129" evidence="7"/>
<dbReference type="PIRSF" id="PIRSF000456">
    <property type="entry name" value="UDP-GlcNAc_acltr"/>
    <property type="match status" value="1"/>
</dbReference>
<dbReference type="RefSeq" id="WP_168606336.1">
    <property type="nucleotide sequence ID" value="NZ_CP038852.1"/>
</dbReference>
<evidence type="ECO:0000256" key="2">
    <source>
        <dbReference type="ARBA" id="ARBA00022556"/>
    </source>
</evidence>
<dbReference type="PANTHER" id="PTHR43480">
    <property type="entry name" value="ACYL-[ACYL-CARRIER-PROTEIN]--UDP-N-ACETYLGLUCOSAMINE O-ACYLTRANSFERASE"/>
    <property type="match status" value="1"/>
</dbReference>
<dbReference type="InterPro" id="IPR037157">
    <property type="entry name" value="Acetyltransf_C_sf"/>
</dbReference>
<dbReference type="GO" id="GO:0016020">
    <property type="term" value="C:membrane"/>
    <property type="evidence" value="ECO:0007669"/>
    <property type="project" value="GOC"/>
</dbReference>
<evidence type="ECO:0000259" key="6">
    <source>
        <dbReference type="Pfam" id="PF13720"/>
    </source>
</evidence>
<dbReference type="KEGG" id="peg:E5R92_01405"/>
<evidence type="ECO:0000313" key="7">
    <source>
        <dbReference type="EMBL" id="QIZ20444.1"/>
    </source>
</evidence>
<dbReference type="Gene3D" id="2.160.10.10">
    <property type="entry name" value="Hexapeptide repeat proteins"/>
    <property type="match status" value="1"/>
</dbReference>
<dbReference type="InterPro" id="IPR010137">
    <property type="entry name" value="Lipid_A_LpxA"/>
</dbReference>
<reference evidence="7 8" key="1">
    <citation type="journal article" date="2020" name="Nat. Microbiol.">
        <title>Lysogenic host-virus interactions in SAR11 marine bacteria.</title>
        <authorList>
            <person name="Morris R.M."/>
            <person name="Cain K.R."/>
            <person name="Hvorecny K.L."/>
            <person name="Kollman J.M."/>
        </authorList>
    </citation>
    <scope>NUCLEOTIDE SEQUENCE [LARGE SCALE GENOMIC DNA]</scope>
    <source>
        <strain evidence="7 8">NP1</strain>
    </source>
</reference>
<keyword evidence="1" id="KW-0444">Lipid biosynthesis</keyword>
<dbReference type="EMBL" id="CP038852">
    <property type="protein sequence ID" value="QIZ20444.1"/>
    <property type="molecule type" value="Genomic_DNA"/>
</dbReference>
<feature type="domain" description="UDP N-acetylglucosamine O-acyltransferase C-terminal" evidence="6">
    <location>
        <begin position="174"/>
        <end position="255"/>
    </location>
</feature>
<protein>
    <submittedName>
        <fullName evidence="7">Acyl-ACP--UDP-N-acetylglucosamine O-acyltransferase</fullName>
        <ecNumber evidence="7">2.3.1.129</ecNumber>
    </submittedName>
</protein>
<keyword evidence="2" id="KW-0441">Lipid A biosynthesis</keyword>
<keyword evidence="3 7" id="KW-0808">Transferase</keyword>
<dbReference type="NCBIfam" id="TIGR01852">
    <property type="entry name" value="lipid_A_lpxA"/>
    <property type="match status" value="1"/>
</dbReference>
<evidence type="ECO:0000256" key="5">
    <source>
        <dbReference type="ARBA" id="ARBA00023315"/>
    </source>
</evidence>
<sequence length="260" mass="28399">MIHKTAIIDPKAKISTNVNIGAYTIIGPNVEIAENSVIQSHVSIVGYTKIGKNNKIYSFASIGNDPQDLKFSGEQTNLEIGDDNKIREYVTINPGTEGGGGLTKVGNNCLFMVSSHIAHDCLVEDNVILANNVPLGGHAHIESNVIIGGNSAVQQFTRVGKSAMIGGMCGVVRDVIPYGIAHGNRSILQGLNLIGLRRKNIPNKEIMNLSEAYKEIFKDENLTQNLINLDQDFKKNELVLEVVNFLEKDKKRPICTPYSK</sequence>
<keyword evidence="8" id="KW-1185">Reference proteome</keyword>